<accession>A0ACA9Y8Y4</accession>
<evidence type="ECO:0000313" key="2">
    <source>
        <dbReference type="Proteomes" id="UP001152531"/>
    </source>
</evidence>
<evidence type="ECO:0000313" key="1">
    <source>
        <dbReference type="EMBL" id="CAH6721446.1"/>
    </source>
</evidence>
<gene>
    <name evidence="1" type="ORF">CLIB1444_06S02344</name>
</gene>
<proteinExistence type="predicted"/>
<protein>
    <submittedName>
        <fullName evidence="1">Uncharacterized protein</fullName>
    </submittedName>
</protein>
<organism evidence="1 2">
    <name type="scientific">[Candida] jaroonii</name>
    <dbReference type="NCBI Taxonomy" id="467808"/>
    <lineage>
        <taxon>Eukaryota</taxon>
        <taxon>Fungi</taxon>
        <taxon>Dikarya</taxon>
        <taxon>Ascomycota</taxon>
        <taxon>Saccharomycotina</taxon>
        <taxon>Pichiomycetes</taxon>
        <taxon>Debaryomycetaceae</taxon>
        <taxon>Yamadazyma</taxon>
    </lineage>
</organism>
<sequence>METTDYSNSQIILNMNHGNTRKYSHSYPPSFMNINDSKDFKNSFSDVETKRTSLFPEIRRKSLTKDYQCDQIYNQLNKDIKNHVQKEISYGEDNSETNVPSRDSYHTPLQSNDSYNEFPHLQEFEISLEEYNLDNISIISYESDDNDDDDDNDNAMVPGLFPKLDINKNFLKFDKLPLNPSYIAH</sequence>
<reference evidence="1" key="1">
    <citation type="submission" date="2022-06" db="EMBL/GenBank/DDBJ databases">
        <authorList>
            <person name="Legras J.-L."/>
            <person name="Devillers H."/>
            <person name="Grondin C."/>
        </authorList>
    </citation>
    <scope>NUCLEOTIDE SEQUENCE</scope>
    <source>
        <strain evidence="1">CLIB 1444</strain>
    </source>
</reference>
<dbReference type="EMBL" id="CALSDN010000006">
    <property type="protein sequence ID" value="CAH6721446.1"/>
    <property type="molecule type" value="Genomic_DNA"/>
</dbReference>
<name>A0ACA9Y8Y4_9ASCO</name>
<keyword evidence="2" id="KW-1185">Reference proteome</keyword>
<dbReference type="Proteomes" id="UP001152531">
    <property type="component" value="Unassembled WGS sequence"/>
</dbReference>
<comment type="caution">
    <text evidence="1">The sequence shown here is derived from an EMBL/GenBank/DDBJ whole genome shotgun (WGS) entry which is preliminary data.</text>
</comment>